<organism evidence="1 2">
    <name type="scientific">Trueperella bonasi</name>
    <dbReference type="NCBI Taxonomy" id="312286"/>
    <lineage>
        <taxon>Bacteria</taxon>
        <taxon>Bacillati</taxon>
        <taxon>Actinomycetota</taxon>
        <taxon>Actinomycetes</taxon>
        <taxon>Actinomycetales</taxon>
        <taxon>Actinomycetaceae</taxon>
        <taxon>Trueperella</taxon>
    </lineage>
</organism>
<sequence length="135" mass="15644">MSSNDIEVKRFAKLLRKLPEHLPISEAMEQADPQKTRRWWSSQREHMATWFASQATTGKGAFTRKTPNRSAKKTYNRLQSPEGIVWIAEALGAEPTLLKQVVDEALKVPRRRRSGFIRKHLPWDLIAHLAKHHLE</sequence>
<protein>
    <submittedName>
        <fullName evidence="1">Uncharacterized protein</fullName>
    </submittedName>
</protein>
<reference evidence="1 2" key="1">
    <citation type="submission" date="2023-07" db="EMBL/GenBank/DDBJ databases">
        <title>Sequencing the genomes of 1000 actinobacteria strains.</title>
        <authorList>
            <person name="Klenk H.-P."/>
        </authorList>
    </citation>
    <scope>NUCLEOTIDE SEQUENCE [LARGE SCALE GENOMIC DNA]</scope>
    <source>
        <strain evidence="1 2">DSM 17163</strain>
    </source>
</reference>
<accession>A0ABT9NES7</accession>
<proteinExistence type="predicted"/>
<dbReference type="EMBL" id="JAUSQX010000001">
    <property type="protein sequence ID" value="MDP9805895.1"/>
    <property type="molecule type" value="Genomic_DNA"/>
</dbReference>
<dbReference type="Proteomes" id="UP001243212">
    <property type="component" value="Unassembled WGS sequence"/>
</dbReference>
<dbReference type="RefSeq" id="WP_307682148.1">
    <property type="nucleotide sequence ID" value="NZ_JAUSQX010000001.1"/>
</dbReference>
<evidence type="ECO:0000313" key="2">
    <source>
        <dbReference type="Proteomes" id="UP001243212"/>
    </source>
</evidence>
<gene>
    <name evidence="1" type="ORF">J2S70_000477</name>
</gene>
<name>A0ABT9NES7_9ACTO</name>
<keyword evidence="2" id="KW-1185">Reference proteome</keyword>
<comment type="caution">
    <text evidence="1">The sequence shown here is derived from an EMBL/GenBank/DDBJ whole genome shotgun (WGS) entry which is preliminary data.</text>
</comment>
<evidence type="ECO:0000313" key="1">
    <source>
        <dbReference type="EMBL" id="MDP9805895.1"/>
    </source>
</evidence>